<keyword evidence="8" id="KW-1185">Reference proteome</keyword>
<dbReference type="PROSITE" id="PS50082">
    <property type="entry name" value="WD_REPEATS_2"/>
    <property type="match status" value="2"/>
</dbReference>
<proteinExistence type="inferred from homology"/>
<dbReference type="InterPro" id="IPR015943">
    <property type="entry name" value="WD40/YVTN_repeat-like_dom_sf"/>
</dbReference>
<dbReference type="PANTHER" id="PTHR22842:SF3">
    <property type="entry name" value="WD REPEAT DOMAIN-CONTAINING PROTEIN 83"/>
    <property type="match status" value="1"/>
</dbReference>
<evidence type="ECO:0000256" key="4">
    <source>
        <dbReference type="ARBA" id="ARBA00022737"/>
    </source>
</evidence>
<accession>A0ABY2HAX6</accession>
<keyword evidence="3 6" id="KW-0853">WD repeat</keyword>
<keyword evidence="4" id="KW-0677">Repeat</keyword>
<dbReference type="InterPro" id="IPR019775">
    <property type="entry name" value="WD40_repeat_CS"/>
</dbReference>
<evidence type="ECO:0000313" key="7">
    <source>
        <dbReference type="EMBL" id="TFB05388.1"/>
    </source>
</evidence>
<dbReference type="InterPro" id="IPR020472">
    <property type="entry name" value="WD40_PAC1"/>
</dbReference>
<comment type="similarity">
    <text evidence="5">Belongs to the WD repeat MORG1 family.</text>
</comment>
<evidence type="ECO:0000313" key="8">
    <source>
        <dbReference type="Proteomes" id="UP001642720"/>
    </source>
</evidence>
<dbReference type="Proteomes" id="UP001642720">
    <property type="component" value="Unassembled WGS sequence"/>
</dbReference>
<dbReference type="RefSeq" id="XP_073561589.1">
    <property type="nucleotide sequence ID" value="XM_073699868.1"/>
</dbReference>
<feature type="repeat" description="WD" evidence="6">
    <location>
        <begin position="78"/>
        <end position="119"/>
    </location>
</feature>
<protein>
    <submittedName>
        <fullName evidence="7">WD repeat domain-containing protein 83</fullName>
    </submittedName>
</protein>
<dbReference type="Pfam" id="PF00400">
    <property type="entry name" value="WD40"/>
    <property type="match status" value="3"/>
</dbReference>
<dbReference type="InterPro" id="IPR036322">
    <property type="entry name" value="WD40_repeat_dom_sf"/>
</dbReference>
<dbReference type="Gene3D" id="2.130.10.10">
    <property type="entry name" value="YVTN repeat-like/Quinoprotein amine dehydrogenase"/>
    <property type="match status" value="1"/>
</dbReference>
<dbReference type="PROSITE" id="PS50294">
    <property type="entry name" value="WD_REPEATS_REGION"/>
    <property type="match status" value="2"/>
</dbReference>
<dbReference type="EMBL" id="PPTA01000003">
    <property type="protein sequence ID" value="TFB05388.1"/>
    <property type="molecule type" value="Genomic_DNA"/>
</dbReference>
<reference evidence="7 8" key="1">
    <citation type="submission" date="2018-01" db="EMBL/GenBank/DDBJ databases">
        <title>Genome characterization of the sugarcane-associated fungus Trichoderma ghanense CCMA-1212 and their application in lignocelulose bioconversion.</title>
        <authorList>
            <person name="Steindorff A.S."/>
            <person name="Mendes T.D."/>
            <person name="Vilela E.S.D."/>
            <person name="Rodrigues D.S."/>
            <person name="Formighieri E.F."/>
            <person name="Melo I.S."/>
            <person name="Favaro L.C.L."/>
        </authorList>
    </citation>
    <scope>NUCLEOTIDE SEQUENCE [LARGE SCALE GENOMIC DNA]</scope>
    <source>
        <strain evidence="7 8">CCMA-1212</strain>
    </source>
</reference>
<dbReference type="SUPFAM" id="SSF50978">
    <property type="entry name" value="WD40 repeat-like"/>
    <property type="match status" value="1"/>
</dbReference>
<feature type="repeat" description="WD" evidence="6">
    <location>
        <begin position="129"/>
        <end position="171"/>
    </location>
</feature>
<comment type="subcellular location">
    <subcellularLocation>
        <location evidence="1">Cytoplasm</location>
    </subcellularLocation>
</comment>
<evidence type="ECO:0000256" key="3">
    <source>
        <dbReference type="ARBA" id="ARBA00022574"/>
    </source>
</evidence>
<name>A0ABY2HAX6_9HYPO</name>
<dbReference type="InterPro" id="IPR001680">
    <property type="entry name" value="WD40_rpt"/>
</dbReference>
<dbReference type="PRINTS" id="PR00320">
    <property type="entry name" value="GPROTEINBRPT"/>
</dbReference>
<dbReference type="SMART" id="SM00320">
    <property type="entry name" value="WD40"/>
    <property type="match status" value="5"/>
</dbReference>
<comment type="caution">
    <text evidence="7">The sequence shown here is derived from an EMBL/GenBank/DDBJ whole genome shotgun (WGS) entry which is preliminary data.</text>
</comment>
<evidence type="ECO:0000256" key="6">
    <source>
        <dbReference type="PROSITE-ProRule" id="PRU00221"/>
    </source>
</evidence>
<dbReference type="GeneID" id="300574318"/>
<evidence type="ECO:0000256" key="1">
    <source>
        <dbReference type="ARBA" id="ARBA00004496"/>
    </source>
</evidence>
<dbReference type="PANTHER" id="PTHR22842">
    <property type="entry name" value="WD40 REPEAT PROTEIN"/>
    <property type="match status" value="1"/>
</dbReference>
<dbReference type="PROSITE" id="PS00678">
    <property type="entry name" value="WD_REPEATS_1"/>
    <property type="match status" value="1"/>
</dbReference>
<sequence>MVFPDKPVAHLLGSNAERRNSPGPVHAVTYSASPGNYILTGSADRSIRLYNPFPSTSVPEIRPSAKPAVPQGRLIQTYAAHGYEVTCLAVASDNESFVSGGGDRAVFLWDVSRAVTTRRFGSGGGGSASGAHSARVNCVSFAGDGDSLVASGGFDTTVRLWDVRNASGFRPVQVLDEAKDSVTSLVVRGAEIIAGSVDGRVRSYDVRMGRCTTDVMGASVVSLDVTRDGKAMLVGSLDSKLRLMDRDTGTCLRAYSDPLWRSEELRVQSLLGGREKYVVAGDEMTGDDAATADGSGAGRIWAWDLLSGKVVAKVTVPWGPPGYEARKKTVGRDGKPKVRSNVISCMAWREGGWGDQFCIGGTSGVVTVFGTL</sequence>
<organism evidence="7 8">
    <name type="scientific">Trichoderma ghanense</name>
    <dbReference type="NCBI Taxonomy" id="65468"/>
    <lineage>
        <taxon>Eukaryota</taxon>
        <taxon>Fungi</taxon>
        <taxon>Dikarya</taxon>
        <taxon>Ascomycota</taxon>
        <taxon>Pezizomycotina</taxon>
        <taxon>Sordariomycetes</taxon>
        <taxon>Hypocreomycetidae</taxon>
        <taxon>Hypocreales</taxon>
        <taxon>Hypocreaceae</taxon>
        <taxon>Trichoderma</taxon>
    </lineage>
</organism>
<keyword evidence="2" id="KW-0963">Cytoplasm</keyword>
<evidence type="ECO:0000256" key="2">
    <source>
        <dbReference type="ARBA" id="ARBA00022490"/>
    </source>
</evidence>
<evidence type="ECO:0000256" key="5">
    <source>
        <dbReference type="ARBA" id="ARBA00038145"/>
    </source>
</evidence>
<gene>
    <name evidence="7" type="ORF">CCMA1212_002486</name>
</gene>
<dbReference type="InterPro" id="IPR051980">
    <property type="entry name" value="WD_repeat_MORG1"/>
</dbReference>